<dbReference type="Ensembl" id="ENSCLMT00005050067.1">
    <property type="protein sequence ID" value="ENSCLMP00005048418.1"/>
    <property type="gene ID" value="ENSCLMG00005022171.1"/>
</dbReference>
<keyword evidence="5" id="KW-0027">Amidation</keyword>
<evidence type="ECO:0000256" key="1">
    <source>
        <dbReference type="ARBA" id="ARBA00004613"/>
    </source>
</evidence>
<keyword evidence="4" id="KW-0929">Antimicrobial</keyword>
<evidence type="ECO:0000256" key="2">
    <source>
        <dbReference type="ARBA" id="ARBA00007419"/>
    </source>
</evidence>
<dbReference type="InterPro" id="IPR012515">
    <property type="entry name" value="Antimicrobial12"/>
</dbReference>
<dbReference type="GeneTree" id="ENSGT01080000257477"/>
<feature type="chain" id="PRO_5034474408" evidence="7">
    <location>
        <begin position="23"/>
        <end position="69"/>
    </location>
</feature>
<evidence type="ECO:0000313" key="8">
    <source>
        <dbReference type="Ensembl" id="ENSCLMP00005048418.1"/>
    </source>
</evidence>
<evidence type="ECO:0000256" key="3">
    <source>
        <dbReference type="ARBA" id="ARBA00022525"/>
    </source>
</evidence>
<reference evidence="8" key="1">
    <citation type="submission" date="2025-08" db="UniProtKB">
        <authorList>
            <consortium name="Ensembl"/>
        </authorList>
    </citation>
    <scope>IDENTIFICATION</scope>
</reference>
<comment type="subcellular location">
    <subcellularLocation>
        <location evidence="1">Secreted</location>
    </subcellularLocation>
</comment>
<evidence type="ECO:0000256" key="7">
    <source>
        <dbReference type="SAM" id="SignalP"/>
    </source>
</evidence>
<sequence length="69" mass="8251">MKCAMIFLVLTLVVLMAEPGECFFNRLKKIWHCTRRGCKGKFTLYPLINRNRMWDQQEDNAEVTPPYKR</sequence>
<keyword evidence="3" id="KW-0964">Secreted</keyword>
<dbReference type="GO" id="GO:0042742">
    <property type="term" value="P:defense response to bacterium"/>
    <property type="evidence" value="ECO:0007669"/>
    <property type="project" value="UniProtKB-KW"/>
</dbReference>
<keyword evidence="7" id="KW-0732">Signal</keyword>
<evidence type="ECO:0000256" key="4">
    <source>
        <dbReference type="ARBA" id="ARBA00022529"/>
    </source>
</evidence>
<dbReference type="Proteomes" id="UP000694565">
    <property type="component" value="Unplaced"/>
</dbReference>
<reference evidence="8" key="2">
    <citation type="submission" date="2025-09" db="UniProtKB">
        <authorList>
            <consortium name="Ensembl"/>
        </authorList>
    </citation>
    <scope>IDENTIFICATION</scope>
</reference>
<dbReference type="Pfam" id="PF08107">
    <property type="entry name" value="Antimicrobial12"/>
    <property type="match status" value="1"/>
</dbReference>
<accession>A0A8C3GBL5</accession>
<dbReference type="AlphaFoldDB" id="A0A8C3GBL5"/>
<evidence type="ECO:0000256" key="6">
    <source>
        <dbReference type="ARBA" id="ARBA00023022"/>
    </source>
</evidence>
<name>A0A8C3GBL5_CYCLU</name>
<keyword evidence="6" id="KW-0044">Antibiotic</keyword>
<feature type="signal peptide" evidence="7">
    <location>
        <begin position="1"/>
        <end position="22"/>
    </location>
</feature>
<evidence type="ECO:0000256" key="5">
    <source>
        <dbReference type="ARBA" id="ARBA00022815"/>
    </source>
</evidence>
<proteinExistence type="inferred from homology"/>
<dbReference type="GO" id="GO:0005576">
    <property type="term" value="C:extracellular region"/>
    <property type="evidence" value="ECO:0007669"/>
    <property type="project" value="UniProtKB-SubCell"/>
</dbReference>
<organism evidence="8 9">
    <name type="scientific">Cyclopterus lumpus</name>
    <name type="common">Lumpsucker</name>
    <dbReference type="NCBI Taxonomy" id="8103"/>
    <lineage>
        <taxon>Eukaryota</taxon>
        <taxon>Metazoa</taxon>
        <taxon>Chordata</taxon>
        <taxon>Craniata</taxon>
        <taxon>Vertebrata</taxon>
        <taxon>Euteleostomi</taxon>
        <taxon>Actinopterygii</taxon>
        <taxon>Neopterygii</taxon>
        <taxon>Teleostei</taxon>
        <taxon>Neoteleostei</taxon>
        <taxon>Acanthomorphata</taxon>
        <taxon>Eupercaria</taxon>
        <taxon>Perciformes</taxon>
        <taxon>Cottioidei</taxon>
        <taxon>Cottales</taxon>
        <taxon>Cyclopteridae</taxon>
        <taxon>Cyclopterus</taxon>
    </lineage>
</organism>
<protein>
    <submittedName>
        <fullName evidence="8">Uncharacterized protein</fullName>
    </submittedName>
</protein>
<comment type="similarity">
    <text evidence="2">Belongs to the pleurocidin family.</text>
</comment>
<keyword evidence="9" id="KW-1185">Reference proteome</keyword>
<evidence type="ECO:0000313" key="9">
    <source>
        <dbReference type="Proteomes" id="UP000694565"/>
    </source>
</evidence>